<proteinExistence type="predicted"/>
<evidence type="ECO:0000256" key="2">
    <source>
        <dbReference type="ARBA" id="ARBA00023242"/>
    </source>
</evidence>
<dbReference type="SMART" id="SM00066">
    <property type="entry name" value="GAL4"/>
    <property type="match status" value="1"/>
</dbReference>
<dbReference type="GO" id="GO:0006351">
    <property type="term" value="P:DNA-templated transcription"/>
    <property type="evidence" value="ECO:0007669"/>
    <property type="project" value="InterPro"/>
</dbReference>
<dbReference type="OrthoDB" id="3266505at2759"/>
<evidence type="ECO:0000313" key="5">
    <source>
        <dbReference type="EMBL" id="PSN69157.1"/>
    </source>
</evidence>
<dbReference type="GO" id="GO:0008270">
    <property type="term" value="F:zinc ion binding"/>
    <property type="evidence" value="ECO:0007669"/>
    <property type="project" value="InterPro"/>
</dbReference>
<dbReference type="PANTHER" id="PTHR46910:SF23">
    <property type="entry name" value="THIAMINE REPRESSIBLE GENES REGULATORY PROTEIN THI1"/>
    <property type="match status" value="1"/>
</dbReference>
<dbReference type="InterPro" id="IPR007219">
    <property type="entry name" value="XnlR_reg_dom"/>
</dbReference>
<evidence type="ECO:0000256" key="1">
    <source>
        <dbReference type="ARBA" id="ARBA00022723"/>
    </source>
</evidence>
<feature type="region of interest" description="Disordered" evidence="3">
    <location>
        <begin position="154"/>
        <end position="181"/>
    </location>
</feature>
<dbReference type="Proteomes" id="UP000240883">
    <property type="component" value="Unassembled WGS sequence"/>
</dbReference>
<dbReference type="InterPro" id="IPR036864">
    <property type="entry name" value="Zn2-C6_fun-type_DNA-bd_sf"/>
</dbReference>
<name>A0A2T2NUQ9_CORCC</name>
<dbReference type="Pfam" id="PF00172">
    <property type="entry name" value="Zn_clus"/>
    <property type="match status" value="1"/>
</dbReference>
<dbReference type="CDD" id="cd00067">
    <property type="entry name" value="GAL4"/>
    <property type="match status" value="1"/>
</dbReference>
<accession>A0A2T2NUQ9</accession>
<dbReference type="CDD" id="cd12148">
    <property type="entry name" value="fungal_TF_MHR"/>
    <property type="match status" value="1"/>
</dbReference>
<dbReference type="GO" id="GO:0000981">
    <property type="term" value="F:DNA-binding transcription factor activity, RNA polymerase II-specific"/>
    <property type="evidence" value="ECO:0007669"/>
    <property type="project" value="InterPro"/>
</dbReference>
<dbReference type="AlphaFoldDB" id="A0A2T2NUQ9"/>
<evidence type="ECO:0000259" key="4">
    <source>
        <dbReference type="PROSITE" id="PS50048"/>
    </source>
</evidence>
<keyword evidence="1" id="KW-0479">Metal-binding</keyword>
<dbReference type="PANTHER" id="PTHR46910">
    <property type="entry name" value="TRANSCRIPTION FACTOR PDR1"/>
    <property type="match status" value="1"/>
</dbReference>
<dbReference type="SMART" id="SM00906">
    <property type="entry name" value="Fungal_trans"/>
    <property type="match status" value="1"/>
</dbReference>
<sequence>MGTMESGLKIKQFVPNDPTASNKSRCKRIRPHVPEEQRKRARQACGNCRQRKTRCLGDTPCERCIKEDTVCTLASERNVLPEDANPVSLSKAERTVYLEKALKNILGLSKLTDKELKVMAETVPTTLTSNGELRQEEFADQSSLSGFSRRLEQQLGHKEPDDDESYRLKDSYPPKPPDSELKQDLVEALDGLPERYITESLVDVCFRYVQCNSFYVSPNWVCNTLDKVYSNPKIVHEEYIPSIATLMMVVALGTQFVGMTSLALPVPIGQSMDFFENLGSDLHQKATSMLPEIIKQSTFESVRVCLLIATYFFPIDLPGLAYTYLGLALHISMRIGMHKRIYYTTKVLSPIREEQIRVWWTLYTFYQRARIFHGHPRTLTHSDVYVDRPRHIAELEPSNRVSNFRNQVALIDVTIILEDIAQEIAMLRRARKGVHIANLLVLRRKLAGLLDQLPALNYHDQAEVNLHRLRLDIHVHLHYWHTRLFLGRPFLLLNGKSSETNPSMDRTDSTTTVMSGTNILVQDSVDAALRIIELCQMIHGRIGLAKASYATEFTSCRASMLVLIAKSITEDRDGLKSPLSDGLELIKQMSSNHGQAGSEARVIVALQRAITRLHQEVGRGDDRADAYQMEQQMHQDPFQQWERLWQYPEIPLSETLVQGSTIVDQGSFLLRVLPSQQEENASIGGIPSFDGYDAISDDIWSTFVHSQLDDFSLVPEMEYRTNAEA</sequence>
<organism evidence="5 6">
    <name type="scientific">Corynespora cassiicola Philippines</name>
    <dbReference type="NCBI Taxonomy" id="1448308"/>
    <lineage>
        <taxon>Eukaryota</taxon>
        <taxon>Fungi</taxon>
        <taxon>Dikarya</taxon>
        <taxon>Ascomycota</taxon>
        <taxon>Pezizomycotina</taxon>
        <taxon>Dothideomycetes</taxon>
        <taxon>Pleosporomycetidae</taxon>
        <taxon>Pleosporales</taxon>
        <taxon>Corynesporascaceae</taxon>
        <taxon>Corynespora</taxon>
    </lineage>
</organism>
<dbReference type="PROSITE" id="PS00463">
    <property type="entry name" value="ZN2_CY6_FUNGAL_1"/>
    <property type="match status" value="1"/>
</dbReference>
<dbReference type="Gene3D" id="4.10.240.10">
    <property type="entry name" value="Zn(2)-C6 fungal-type DNA-binding domain"/>
    <property type="match status" value="1"/>
</dbReference>
<feature type="domain" description="Zn(2)-C6 fungal-type" evidence="4">
    <location>
        <begin position="44"/>
        <end position="73"/>
    </location>
</feature>
<dbReference type="SUPFAM" id="SSF57701">
    <property type="entry name" value="Zn2/Cys6 DNA-binding domain"/>
    <property type="match status" value="1"/>
</dbReference>
<dbReference type="STRING" id="1448308.A0A2T2NUQ9"/>
<evidence type="ECO:0000256" key="3">
    <source>
        <dbReference type="SAM" id="MobiDB-lite"/>
    </source>
</evidence>
<dbReference type="GO" id="GO:0003677">
    <property type="term" value="F:DNA binding"/>
    <property type="evidence" value="ECO:0007669"/>
    <property type="project" value="InterPro"/>
</dbReference>
<evidence type="ECO:0000313" key="6">
    <source>
        <dbReference type="Proteomes" id="UP000240883"/>
    </source>
</evidence>
<protein>
    <recommendedName>
        <fullName evidence="4">Zn(2)-C6 fungal-type domain-containing protein</fullName>
    </recommendedName>
</protein>
<keyword evidence="6" id="KW-1185">Reference proteome</keyword>
<keyword evidence="2" id="KW-0539">Nucleus</keyword>
<dbReference type="InterPro" id="IPR050987">
    <property type="entry name" value="AtrR-like"/>
</dbReference>
<dbReference type="PROSITE" id="PS50048">
    <property type="entry name" value="ZN2_CY6_FUNGAL_2"/>
    <property type="match status" value="1"/>
</dbReference>
<reference evidence="5 6" key="1">
    <citation type="journal article" date="2018" name="Front. Microbiol.">
        <title>Genome-Wide Analysis of Corynespora cassiicola Leaf Fall Disease Putative Effectors.</title>
        <authorList>
            <person name="Lopez D."/>
            <person name="Ribeiro S."/>
            <person name="Label P."/>
            <person name="Fumanal B."/>
            <person name="Venisse J.S."/>
            <person name="Kohler A."/>
            <person name="de Oliveira R.R."/>
            <person name="Labutti K."/>
            <person name="Lipzen A."/>
            <person name="Lail K."/>
            <person name="Bauer D."/>
            <person name="Ohm R.A."/>
            <person name="Barry K.W."/>
            <person name="Spatafora J."/>
            <person name="Grigoriev I.V."/>
            <person name="Martin F.M."/>
            <person name="Pujade-Renaud V."/>
        </authorList>
    </citation>
    <scope>NUCLEOTIDE SEQUENCE [LARGE SCALE GENOMIC DNA]</scope>
    <source>
        <strain evidence="5 6">Philippines</strain>
    </source>
</reference>
<gene>
    <name evidence="5" type="ORF">BS50DRAFT_619826</name>
</gene>
<dbReference type="InterPro" id="IPR001138">
    <property type="entry name" value="Zn2Cys6_DnaBD"/>
</dbReference>
<feature type="region of interest" description="Disordered" evidence="3">
    <location>
        <begin position="1"/>
        <end position="24"/>
    </location>
</feature>
<dbReference type="EMBL" id="KZ678133">
    <property type="protein sequence ID" value="PSN69157.1"/>
    <property type="molecule type" value="Genomic_DNA"/>
</dbReference>
<dbReference type="Pfam" id="PF04082">
    <property type="entry name" value="Fungal_trans"/>
    <property type="match status" value="1"/>
</dbReference>